<feature type="domain" description="Tail specific protease" evidence="1">
    <location>
        <begin position="129"/>
        <end position="328"/>
    </location>
</feature>
<dbReference type="InterPro" id="IPR005151">
    <property type="entry name" value="Tail-specific_protease"/>
</dbReference>
<dbReference type="OrthoDB" id="6397760at2"/>
<dbReference type="SMART" id="SM00245">
    <property type="entry name" value="TSPc"/>
    <property type="match status" value="1"/>
</dbReference>
<dbReference type="GO" id="GO:0006508">
    <property type="term" value="P:proteolysis"/>
    <property type="evidence" value="ECO:0007669"/>
    <property type="project" value="UniProtKB-KW"/>
</dbReference>
<evidence type="ECO:0000313" key="2">
    <source>
        <dbReference type="EMBL" id="AFM02609.1"/>
    </source>
</evidence>
<keyword evidence="2" id="KW-0645">Protease</keyword>
<evidence type="ECO:0000313" key="3">
    <source>
        <dbReference type="Proteomes" id="UP000006054"/>
    </source>
</evidence>
<gene>
    <name evidence="2" type="ordered locus">Fleli_0107</name>
</gene>
<dbReference type="InterPro" id="IPR028204">
    <property type="entry name" value="Tricorn_C1"/>
</dbReference>
<dbReference type="HOGENOM" id="CLU_034080_0_0_10"/>
<dbReference type="STRING" id="880071.Fleli_0107"/>
<dbReference type="CDD" id="cd07563">
    <property type="entry name" value="Peptidase_S41_IRBP"/>
    <property type="match status" value="1"/>
</dbReference>
<dbReference type="PANTHER" id="PTHR32060:SF22">
    <property type="entry name" value="CARBOXYL-TERMINAL-PROCESSING PEPTIDASE 3, CHLOROPLASTIC"/>
    <property type="match status" value="1"/>
</dbReference>
<name>I4AF74_BERLS</name>
<accession>I4AF74</accession>
<dbReference type="AlphaFoldDB" id="I4AF74"/>
<dbReference type="PROSITE" id="PS51257">
    <property type="entry name" value="PROKAR_LIPOPROTEIN"/>
    <property type="match status" value="1"/>
</dbReference>
<dbReference type="KEGG" id="fli:Fleli_0107"/>
<organism evidence="2 3">
    <name type="scientific">Bernardetia litoralis (strain ATCC 23117 / DSM 6794 / NBRC 15988 / NCIMB 1366 / Fx l1 / Sio-4)</name>
    <name type="common">Flexibacter litoralis</name>
    <dbReference type="NCBI Taxonomy" id="880071"/>
    <lineage>
        <taxon>Bacteria</taxon>
        <taxon>Pseudomonadati</taxon>
        <taxon>Bacteroidota</taxon>
        <taxon>Cytophagia</taxon>
        <taxon>Cytophagales</taxon>
        <taxon>Bernardetiaceae</taxon>
        <taxon>Bernardetia</taxon>
    </lineage>
</organism>
<dbReference type="RefSeq" id="WP_014796077.1">
    <property type="nucleotide sequence ID" value="NC_018018.1"/>
</dbReference>
<sequence>MQTIQKNYFAIPLFFLFIFLFTSCQELILGEEETNTPENNFEIFWKDFDEHYSLFSIKNSNWDSIYTVYRPQINEQTTNEELFTTFTTMIEYLDDSHTAVYTPYGNSTFYSGTKGDDRVREEFSFELLTDKYLENITRVPVYDPDDVYGYAKIKDKDIGYIYLNGMEITTIDAMHHLIDETKNYKAIILDIRSNFGGDDAASRAIAGRFADERNFVYTEQYRNGKNKTDFSEKVERYTKPSDKERFLKPVIILTDNITISAAEIFLLHMKSFSHVTQIGDTTSGSFSTVSMRRFLPNGFQYQYSIMKLLLPNGKSLEGIGHVPDIQIRNTVNDIENQNDKVIEKAIDYLLEEYGIE</sequence>
<dbReference type="eggNOG" id="COG0793">
    <property type="taxonomic scope" value="Bacteria"/>
</dbReference>
<dbReference type="Pfam" id="PF14684">
    <property type="entry name" value="Tricorn_C1"/>
    <property type="match status" value="1"/>
</dbReference>
<protein>
    <submittedName>
        <fullName evidence="2">Periplasmic protease</fullName>
    </submittedName>
</protein>
<evidence type="ECO:0000259" key="1">
    <source>
        <dbReference type="SMART" id="SM00245"/>
    </source>
</evidence>
<dbReference type="GO" id="GO:0008236">
    <property type="term" value="F:serine-type peptidase activity"/>
    <property type="evidence" value="ECO:0007669"/>
    <property type="project" value="InterPro"/>
</dbReference>
<dbReference type="Gene3D" id="3.30.750.44">
    <property type="match status" value="1"/>
</dbReference>
<keyword evidence="3" id="KW-1185">Reference proteome</keyword>
<dbReference type="EMBL" id="CP003345">
    <property type="protein sequence ID" value="AFM02609.1"/>
    <property type="molecule type" value="Genomic_DNA"/>
</dbReference>
<keyword evidence="2" id="KW-0378">Hydrolase</keyword>
<dbReference type="SUPFAM" id="SSF52096">
    <property type="entry name" value="ClpP/crotonase"/>
    <property type="match status" value="1"/>
</dbReference>
<reference evidence="3" key="1">
    <citation type="submission" date="2012-06" db="EMBL/GenBank/DDBJ databases">
        <title>The complete genome of Flexibacter litoralis DSM 6794.</title>
        <authorList>
            <person name="Lucas S."/>
            <person name="Copeland A."/>
            <person name="Lapidus A."/>
            <person name="Glavina del Rio T."/>
            <person name="Dalin E."/>
            <person name="Tice H."/>
            <person name="Bruce D."/>
            <person name="Goodwin L."/>
            <person name="Pitluck S."/>
            <person name="Peters L."/>
            <person name="Ovchinnikova G."/>
            <person name="Lu M."/>
            <person name="Kyrpides N."/>
            <person name="Mavromatis K."/>
            <person name="Ivanova N."/>
            <person name="Brettin T."/>
            <person name="Detter J.C."/>
            <person name="Han C."/>
            <person name="Larimer F."/>
            <person name="Land M."/>
            <person name="Hauser L."/>
            <person name="Markowitz V."/>
            <person name="Cheng J.-F."/>
            <person name="Hugenholtz P."/>
            <person name="Woyke T."/>
            <person name="Wu D."/>
            <person name="Spring S."/>
            <person name="Lang E."/>
            <person name="Kopitz M."/>
            <person name="Brambilla E."/>
            <person name="Klenk H.-P."/>
            <person name="Eisen J.A."/>
        </authorList>
    </citation>
    <scope>NUCLEOTIDE SEQUENCE [LARGE SCALE GENOMIC DNA]</scope>
    <source>
        <strain evidence="3">ATCC 23117 / DSM 6794 / NBRC 15988 / NCIMB 1366 / Sio-4</strain>
    </source>
</reference>
<proteinExistence type="predicted"/>
<dbReference type="Pfam" id="PF03572">
    <property type="entry name" value="Peptidase_S41"/>
    <property type="match status" value="1"/>
</dbReference>
<dbReference type="InterPro" id="IPR029045">
    <property type="entry name" value="ClpP/crotonase-like_dom_sf"/>
</dbReference>
<dbReference type="Proteomes" id="UP000006054">
    <property type="component" value="Chromosome"/>
</dbReference>
<dbReference type="GO" id="GO:0004175">
    <property type="term" value="F:endopeptidase activity"/>
    <property type="evidence" value="ECO:0007669"/>
    <property type="project" value="TreeGrafter"/>
</dbReference>
<dbReference type="PANTHER" id="PTHR32060">
    <property type="entry name" value="TAIL-SPECIFIC PROTEASE"/>
    <property type="match status" value="1"/>
</dbReference>
<dbReference type="Gene3D" id="3.90.226.10">
    <property type="entry name" value="2-enoyl-CoA Hydratase, Chain A, domain 1"/>
    <property type="match status" value="1"/>
</dbReference>